<evidence type="ECO:0000313" key="2">
    <source>
        <dbReference type="EMBL" id="GGC28076.1"/>
    </source>
</evidence>
<dbReference type="InterPro" id="IPR014756">
    <property type="entry name" value="Ig_E-set"/>
</dbReference>
<dbReference type="EMBL" id="BMIK01000005">
    <property type="protein sequence ID" value="GGC28076.1"/>
    <property type="molecule type" value="Genomic_DNA"/>
</dbReference>
<gene>
    <name evidence="2" type="ORF">GCM10011386_20140</name>
</gene>
<accession>A0ABQ1LTU6</accession>
<dbReference type="InterPro" id="IPR008979">
    <property type="entry name" value="Galactose-bd-like_sf"/>
</dbReference>
<dbReference type="InterPro" id="IPR002909">
    <property type="entry name" value="IPT_dom"/>
</dbReference>
<dbReference type="SUPFAM" id="SSF49785">
    <property type="entry name" value="Galactose-binding domain-like"/>
    <property type="match status" value="1"/>
</dbReference>
<dbReference type="Gene3D" id="2.60.120.430">
    <property type="entry name" value="Galactose-binding lectin"/>
    <property type="match status" value="1"/>
</dbReference>
<evidence type="ECO:0000313" key="3">
    <source>
        <dbReference type="Proteomes" id="UP000597338"/>
    </source>
</evidence>
<keyword evidence="3" id="KW-1185">Reference proteome</keyword>
<evidence type="ECO:0000259" key="1">
    <source>
        <dbReference type="Pfam" id="PF01833"/>
    </source>
</evidence>
<comment type="caution">
    <text evidence="2">The sequence shown here is derived from an EMBL/GenBank/DDBJ whole genome shotgun (WGS) entry which is preliminary data.</text>
</comment>
<name>A0ABQ1LTU6_9SPHI</name>
<dbReference type="Pfam" id="PF01833">
    <property type="entry name" value="TIG"/>
    <property type="match status" value="1"/>
</dbReference>
<dbReference type="Gene3D" id="2.60.40.10">
    <property type="entry name" value="Immunoglobulins"/>
    <property type="match status" value="3"/>
</dbReference>
<sequence length="426" mass="45559">MKLNIHIRQVSALLVGIVLLTTLSCEKKEPLSTAVELLSFGPSGVSHGEQIRFIGNNLDKVTAIDLVGASIPSNAFIEHTSEQIIITVPIEAEHGPVTLKTPAGDIVSKSPLNLNVPVEITSMTETVKPGETVSIQGEYLNWISAVTFEGGAVVTTFESQSRTELVVRVPLEAQTGLLIFSCGGTEPIELESETELAVTLPALTGLSPNPIERGKTLTINGTDLDLVNQVWLKGVAEPITDFSNQSEQQLTLTVPEEATRGTVDIVTFSGITISSTDILSFVGDPAPLDPLAFPLFVDKLENNAQNWGWGSTVDLNNTENVRDGDAAIKVSYQGSWGALKFANFSVNAAGYTELSFAIYATPETDGQKINVSVNGGTTNVITLEAGKWVEYKLSMSELGDPATITEITMQETGWSGSVFIDHVGLR</sequence>
<dbReference type="RefSeq" id="WP_188750174.1">
    <property type="nucleotide sequence ID" value="NZ_BMIK01000005.1"/>
</dbReference>
<organism evidence="2 3">
    <name type="scientific">Parapedobacter defluvii</name>
    <dbReference type="NCBI Taxonomy" id="2045106"/>
    <lineage>
        <taxon>Bacteria</taxon>
        <taxon>Pseudomonadati</taxon>
        <taxon>Bacteroidota</taxon>
        <taxon>Sphingobacteriia</taxon>
        <taxon>Sphingobacteriales</taxon>
        <taxon>Sphingobacteriaceae</taxon>
        <taxon>Parapedobacter</taxon>
    </lineage>
</organism>
<dbReference type="SUPFAM" id="SSF81296">
    <property type="entry name" value="E set domains"/>
    <property type="match status" value="1"/>
</dbReference>
<feature type="domain" description="IPT/TIG" evidence="1">
    <location>
        <begin position="201"/>
        <end position="267"/>
    </location>
</feature>
<dbReference type="PROSITE" id="PS51257">
    <property type="entry name" value="PROKAR_LIPOPROTEIN"/>
    <property type="match status" value="1"/>
</dbReference>
<dbReference type="InterPro" id="IPR013783">
    <property type="entry name" value="Ig-like_fold"/>
</dbReference>
<proteinExistence type="predicted"/>
<protein>
    <recommendedName>
        <fullName evidence="1">IPT/TIG domain-containing protein</fullName>
    </recommendedName>
</protein>
<reference evidence="3" key="1">
    <citation type="journal article" date="2019" name="Int. J. Syst. Evol. Microbiol.">
        <title>The Global Catalogue of Microorganisms (GCM) 10K type strain sequencing project: providing services to taxonomists for standard genome sequencing and annotation.</title>
        <authorList>
            <consortium name="The Broad Institute Genomics Platform"/>
            <consortium name="The Broad Institute Genome Sequencing Center for Infectious Disease"/>
            <person name="Wu L."/>
            <person name="Ma J."/>
        </authorList>
    </citation>
    <scope>NUCLEOTIDE SEQUENCE [LARGE SCALE GENOMIC DNA]</scope>
    <source>
        <strain evidence="3">CGMCC 1.15342</strain>
    </source>
</reference>
<dbReference type="Proteomes" id="UP000597338">
    <property type="component" value="Unassembled WGS sequence"/>
</dbReference>